<proteinExistence type="inferred from homology"/>
<evidence type="ECO:0000256" key="1">
    <source>
        <dbReference type="ARBA" id="ARBA00007689"/>
    </source>
</evidence>
<name>A0ABX0SHT3_9ACTN</name>
<comment type="similarity">
    <text evidence="1">Belongs to the YciI family.</text>
</comment>
<evidence type="ECO:0000313" key="4">
    <source>
        <dbReference type="Proteomes" id="UP000749311"/>
    </source>
</evidence>
<accession>A0ABX0SHT3</accession>
<dbReference type="NCBIfam" id="NF009503">
    <property type="entry name" value="PRK12863.1-3"/>
    <property type="match status" value="1"/>
</dbReference>
<protein>
    <recommendedName>
        <fullName evidence="2">YCII-related domain-containing protein</fullName>
    </recommendedName>
</protein>
<dbReference type="RefSeq" id="WP_167168513.1">
    <property type="nucleotide sequence ID" value="NZ_BAAAOO010000007.1"/>
</dbReference>
<comment type="caution">
    <text evidence="3">The sequence shown here is derived from an EMBL/GenBank/DDBJ whole genome shotgun (WGS) entry which is preliminary data.</text>
</comment>
<dbReference type="Proteomes" id="UP000749311">
    <property type="component" value="Unassembled WGS sequence"/>
</dbReference>
<organism evidence="3 4">
    <name type="scientific">Brooklawnia cerclae</name>
    <dbReference type="NCBI Taxonomy" id="349934"/>
    <lineage>
        <taxon>Bacteria</taxon>
        <taxon>Bacillati</taxon>
        <taxon>Actinomycetota</taxon>
        <taxon>Actinomycetes</taxon>
        <taxon>Propionibacteriales</taxon>
        <taxon>Propionibacteriaceae</taxon>
        <taxon>Brooklawnia</taxon>
    </lineage>
</organism>
<gene>
    <name evidence="3" type="ORF">FB473_002608</name>
</gene>
<feature type="domain" description="YCII-related" evidence="2">
    <location>
        <begin position="1"/>
        <end position="88"/>
    </location>
</feature>
<keyword evidence="4" id="KW-1185">Reference proteome</keyword>
<dbReference type="InterPro" id="IPR011008">
    <property type="entry name" value="Dimeric_a/b-barrel"/>
</dbReference>
<dbReference type="PANTHER" id="PTHR33606:SF3">
    <property type="entry name" value="PROTEIN YCII"/>
    <property type="match status" value="1"/>
</dbReference>
<dbReference type="Gene3D" id="3.30.70.1060">
    <property type="entry name" value="Dimeric alpha+beta barrel"/>
    <property type="match status" value="1"/>
</dbReference>
<sequence length="98" mass="10847">MPYLIETYDKPDSFGLRTATRDEHLAFLAANADLLLACGAKIGDDGTGASGGIYLLDVESRTEAETFIAQDPFSKASLFERIYITRWRKAYVAGECYL</sequence>
<dbReference type="InterPro" id="IPR005545">
    <property type="entry name" value="YCII"/>
</dbReference>
<dbReference type="PANTHER" id="PTHR33606">
    <property type="entry name" value="PROTEIN YCII"/>
    <property type="match status" value="1"/>
</dbReference>
<dbReference type="EMBL" id="JAAMOZ010000001">
    <property type="protein sequence ID" value="NIH57963.1"/>
    <property type="molecule type" value="Genomic_DNA"/>
</dbReference>
<dbReference type="Pfam" id="PF03795">
    <property type="entry name" value="YCII"/>
    <property type="match status" value="1"/>
</dbReference>
<dbReference type="SUPFAM" id="SSF54909">
    <property type="entry name" value="Dimeric alpha+beta barrel"/>
    <property type="match status" value="1"/>
</dbReference>
<dbReference type="InterPro" id="IPR051807">
    <property type="entry name" value="Sec-metab_biosynth-assoc"/>
</dbReference>
<evidence type="ECO:0000259" key="2">
    <source>
        <dbReference type="Pfam" id="PF03795"/>
    </source>
</evidence>
<evidence type="ECO:0000313" key="3">
    <source>
        <dbReference type="EMBL" id="NIH57963.1"/>
    </source>
</evidence>
<reference evidence="3 4" key="1">
    <citation type="submission" date="2020-02" db="EMBL/GenBank/DDBJ databases">
        <title>Sequencing the genomes of 1000 actinobacteria strains.</title>
        <authorList>
            <person name="Klenk H.-P."/>
        </authorList>
    </citation>
    <scope>NUCLEOTIDE SEQUENCE [LARGE SCALE GENOMIC DNA]</scope>
    <source>
        <strain evidence="3 4">DSM 19609</strain>
    </source>
</reference>